<proteinExistence type="inferred from homology"/>
<dbReference type="GO" id="GO:0031992">
    <property type="term" value="F:energy transducer activity"/>
    <property type="evidence" value="ECO:0007669"/>
    <property type="project" value="InterPro"/>
</dbReference>
<dbReference type="GO" id="GO:0030288">
    <property type="term" value="C:outer membrane-bounded periplasmic space"/>
    <property type="evidence" value="ECO:0007669"/>
    <property type="project" value="InterPro"/>
</dbReference>
<dbReference type="AlphaFoldDB" id="A0A937DH56"/>
<dbReference type="InterPro" id="IPR037682">
    <property type="entry name" value="TonB_C"/>
</dbReference>
<accession>A0A937DH56</accession>
<keyword evidence="8 10" id="KW-1133">Transmembrane helix</keyword>
<keyword evidence="4" id="KW-1003">Cell membrane</keyword>
<evidence type="ECO:0000313" key="12">
    <source>
        <dbReference type="EMBL" id="MBL0763670.1"/>
    </source>
</evidence>
<dbReference type="InterPro" id="IPR003538">
    <property type="entry name" value="TonB"/>
</dbReference>
<dbReference type="RefSeq" id="WP_201916522.1">
    <property type="nucleotide sequence ID" value="NZ_JAERQG010000001.1"/>
</dbReference>
<feature type="domain" description="TonB C-terminal" evidence="11">
    <location>
        <begin position="139"/>
        <end position="229"/>
    </location>
</feature>
<dbReference type="Pfam" id="PF03544">
    <property type="entry name" value="TonB_C"/>
    <property type="match status" value="1"/>
</dbReference>
<dbReference type="EMBL" id="JAERQG010000001">
    <property type="protein sequence ID" value="MBL0763670.1"/>
    <property type="molecule type" value="Genomic_DNA"/>
</dbReference>
<evidence type="ECO:0000259" key="11">
    <source>
        <dbReference type="PROSITE" id="PS52015"/>
    </source>
</evidence>
<keyword evidence="6 10" id="KW-0812">Transmembrane</keyword>
<evidence type="ECO:0000256" key="3">
    <source>
        <dbReference type="ARBA" id="ARBA00022448"/>
    </source>
</evidence>
<dbReference type="PRINTS" id="PR01374">
    <property type="entry name" value="TONBPROTEIN"/>
</dbReference>
<dbReference type="NCBIfam" id="TIGR01352">
    <property type="entry name" value="tonB_Cterm"/>
    <property type="match status" value="1"/>
</dbReference>
<feature type="transmembrane region" description="Helical" evidence="10">
    <location>
        <begin position="12"/>
        <end position="34"/>
    </location>
</feature>
<dbReference type="GO" id="GO:0015891">
    <property type="term" value="P:siderophore transport"/>
    <property type="evidence" value="ECO:0007669"/>
    <property type="project" value="InterPro"/>
</dbReference>
<evidence type="ECO:0000256" key="8">
    <source>
        <dbReference type="ARBA" id="ARBA00022989"/>
    </source>
</evidence>
<protein>
    <submittedName>
        <fullName evidence="12">Energy transducer TonB</fullName>
    </submittedName>
</protein>
<dbReference type="Proteomes" id="UP000642920">
    <property type="component" value="Unassembled WGS sequence"/>
</dbReference>
<keyword evidence="7" id="KW-0653">Protein transport</keyword>
<evidence type="ECO:0000256" key="1">
    <source>
        <dbReference type="ARBA" id="ARBA00004383"/>
    </source>
</evidence>
<dbReference type="GO" id="GO:0015031">
    <property type="term" value="P:protein transport"/>
    <property type="evidence" value="ECO:0007669"/>
    <property type="project" value="UniProtKB-KW"/>
</dbReference>
<evidence type="ECO:0000256" key="2">
    <source>
        <dbReference type="ARBA" id="ARBA00006555"/>
    </source>
</evidence>
<name>A0A937DH56_9BACT</name>
<dbReference type="PANTHER" id="PTHR33446:SF2">
    <property type="entry name" value="PROTEIN TONB"/>
    <property type="match status" value="1"/>
</dbReference>
<keyword evidence="9 10" id="KW-0472">Membrane</keyword>
<keyword evidence="3" id="KW-0813">Transport</keyword>
<dbReference type="GO" id="GO:0098797">
    <property type="term" value="C:plasma membrane protein complex"/>
    <property type="evidence" value="ECO:0007669"/>
    <property type="project" value="TreeGrafter"/>
</dbReference>
<organism evidence="12 13">
    <name type="scientific">Marivirga atlantica</name>
    <dbReference type="NCBI Taxonomy" id="1548457"/>
    <lineage>
        <taxon>Bacteria</taxon>
        <taxon>Pseudomonadati</taxon>
        <taxon>Bacteroidota</taxon>
        <taxon>Cytophagia</taxon>
        <taxon>Cytophagales</taxon>
        <taxon>Marivirgaceae</taxon>
        <taxon>Marivirga</taxon>
    </lineage>
</organism>
<keyword evidence="13" id="KW-1185">Reference proteome</keyword>
<dbReference type="PROSITE" id="PS52015">
    <property type="entry name" value="TONB_CTD"/>
    <property type="match status" value="1"/>
</dbReference>
<gene>
    <name evidence="12" type="ORF">JKP34_00315</name>
</gene>
<comment type="similarity">
    <text evidence="2">Belongs to the TonB family.</text>
</comment>
<dbReference type="InterPro" id="IPR051045">
    <property type="entry name" value="TonB-dependent_transducer"/>
</dbReference>
<dbReference type="GO" id="GO:0055085">
    <property type="term" value="P:transmembrane transport"/>
    <property type="evidence" value="ECO:0007669"/>
    <property type="project" value="InterPro"/>
</dbReference>
<sequence length="229" mass="26075">MEKFKNASQKLYAKRPLFFNIGLVIALTLCFVAFEHKVYISESDRIPLEPEQGTIFVYDPVSTVQKPKPKPQIDLPPKKNKVFEITDEKKEVAEKNKQEVDLDWLDEAMDDAGPGVETVVIDNSIYDGFSIQSGPEFEGGTDAFYKYISENIEYPRREQRMGIDGRVYLQFVIEKDGSLTDIQVIKGISEGLDKEAIRVLKSAPNWIPGKNRGQAVRVRMTIPINFQLQ</sequence>
<dbReference type="PANTHER" id="PTHR33446">
    <property type="entry name" value="PROTEIN TONB-RELATED"/>
    <property type="match status" value="1"/>
</dbReference>
<evidence type="ECO:0000256" key="4">
    <source>
        <dbReference type="ARBA" id="ARBA00022475"/>
    </source>
</evidence>
<evidence type="ECO:0000313" key="13">
    <source>
        <dbReference type="Proteomes" id="UP000642920"/>
    </source>
</evidence>
<evidence type="ECO:0000256" key="6">
    <source>
        <dbReference type="ARBA" id="ARBA00022692"/>
    </source>
</evidence>
<reference evidence="12" key="1">
    <citation type="submission" date="2021-01" db="EMBL/GenBank/DDBJ databases">
        <title>Marivirga sp. nov., isolated from intertidal surface sediments.</title>
        <authorList>
            <person name="Zhang M."/>
        </authorList>
    </citation>
    <scope>NUCLEOTIDE SEQUENCE</scope>
    <source>
        <strain evidence="12">SM1354</strain>
    </source>
</reference>
<dbReference type="SUPFAM" id="SSF74653">
    <property type="entry name" value="TolA/TonB C-terminal domain"/>
    <property type="match status" value="1"/>
</dbReference>
<dbReference type="Gene3D" id="3.30.1150.10">
    <property type="match status" value="1"/>
</dbReference>
<evidence type="ECO:0000256" key="10">
    <source>
        <dbReference type="SAM" id="Phobius"/>
    </source>
</evidence>
<comment type="subcellular location">
    <subcellularLocation>
        <location evidence="1">Cell inner membrane</location>
        <topology evidence="1">Single-pass membrane protein</topology>
        <orientation evidence="1">Periplasmic side</orientation>
    </subcellularLocation>
</comment>
<keyword evidence="5" id="KW-0997">Cell inner membrane</keyword>
<dbReference type="InterPro" id="IPR006260">
    <property type="entry name" value="TonB/TolA_C"/>
</dbReference>
<comment type="caution">
    <text evidence="12">The sequence shown here is derived from an EMBL/GenBank/DDBJ whole genome shotgun (WGS) entry which is preliminary data.</text>
</comment>
<evidence type="ECO:0000256" key="5">
    <source>
        <dbReference type="ARBA" id="ARBA00022519"/>
    </source>
</evidence>
<evidence type="ECO:0000256" key="7">
    <source>
        <dbReference type="ARBA" id="ARBA00022927"/>
    </source>
</evidence>
<evidence type="ECO:0000256" key="9">
    <source>
        <dbReference type="ARBA" id="ARBA00023136"/>
    </source>
</evidence>